<feature type="transmembrane region" description="Helical" evidence="1">
    <location>
        <begin position="12"/>
        <end position="33"/>
    </location>
</feature>
<evidence type="ECO:0000313" key="3">
    <source>
        <dbReference type="Proteomes" id="UP001162741"/>
    </source>
</evidence>
<reference evidence="2" key="1">
    <citation type="submission" date="2022-10" db="EMBL/GenBank/DDBJ databases">
        <title>Chitinophaga sp. nov., isolated from soil.</title>
        <authorList>
            <person name="Jeon C.O."/>
        </authorList>
    </citation>
    <scope>NUCLEOTIDE SEQUENCE</scope>
    <source>
        <strain evidence="2">R8</strain>
    </source>
</reference>
<feature type="transmembrane region" description="Helical" evidence="1">
    <location>
        <begin position="287"/>
        <end position="304"/>
    </location>
</feature>
<feature type="transmembrane region" description="Helical" evidence="1">
    <location>
        <begin position="210"/>
        <end position="233"/>
    </location>
</feature>
<keyword evidence="1" id="KW-0472">Membrane</keyword>
<sequence>MSGNLLNRRRATIIECLIIIGLALIPLFVTFPYRVNIFLSWEGAYRMSEGQLPYRDFGTPLGFGFWLMPALFFKLFGAQMISLVKAQIALNIMSGFAFRSIQKSLNVSLGVRVLAVLVFALSYSFFNFWPWYNHTVIVYELVGLAFLLAAITNEQPSKWRIPQLLAAAFFLFLSFFTKQDGGGLALLLALALMGYHVIQSKKWKDALYFLGFYIVIAVVTFKSFAGYGIGYWFNHGQPPHNSRLSIGDILAEVLGASQWIKFYLLLIVLLLAPAVKDIKAAWNNRQLMFFLLVTLGILAEAAIFQVTSYTPPDNNIFFHAFAFAFILSQAAGVLRFNLEEWKPFVVAGALVLLWWSGSYWKYLDRVFSRFMTPAESGIVQSATGENVISRNNFMLSYDTTDVPTSEWIYTPYKEFAKIYMPPSTVHGMARFLEMPEIKTANGNAKVLNMTELTPLASITPFKLETGTNYPLWYHLGVGMFNKQLDEFTGKVRNKYYDVVLYEYAPYNNNFYPFALRDELKKHYRQVDSFLAPRRPTNAMIEVYAR</sequence>
<gene>
    <name evidence="2" type="ORF">MKQ68_08150</name>
</gene>
<keyword evidence="1" id="KW-0812">Transmembrane</keyword>
<dbReference type="EMBL" id="CP107006">
    <property type="protein sequence ID" value="UYQ95065.1"/>
    <property type="molecule type" value="Genomic_DNA"/>
</dbReference>
<protein>
    <recommendedName>
        <fullName evidence="4">Dolichyl-phosphate-mannose-protein mannosyltransferase</fullName>
    </recommendedName>
</protein>
<name>A0ABY6J6C9_9BACT</name>
<feature type="transmembrane region" description="Helical" evidence="1">
    <location>
        <begin position="182"/>
        <end position="198"/>
    </location>
</feature>
<feature type="transmembrane region" description="Helical" evidence="1">
    <location>
        <begin position="159"/>
        <end position="176"/>
    </location>
</feature>
<evidence type="ECO:0000256" key="1">
    <source>
        <dbReference type="SAM" id="Phobius"/>
    </source>
</evidence>
<dbReference type="RefSeq" id="WP_264282865.1">
    <property type="nucleotide sequence ID" value="NZ_CP107006.1"/>
</dbReference>
<keyword evidence="1" id="KW-1133">Transmembrane helix</keyword>
<evidence type="ECO:0000313" key="2">
    <source>
        <dbReference type="EMBL" id="UYQ95065.1"/>
    </source>
</evidence>
<feature type="transmembrane region" description="Helical" evidence="1">
    <location>
        <begin position="131"/>
        <end position="152"/>
    </location>
</feature>
<proteinExistence type="predicted"/>
<keyword evidence="3" id="KW-1185">Reference proteome</keyword>
<feature type="transmembrane region" description="Helical" evidence="1">
    <location>
        <begin position="253"/>
        <end position="275"/>
    </location>
</feature>
<feature type="transmembrane region" description="Helical" evidence="1">
    <location>
        <begin position="316"/>
        <end position="336"/>
    </location>
</feature>
<feature type="transmembrane region" description="Helical" evidence="1">
    <location>
        <begin position="105"/>
        <end position="125"/>
    </location>
</feature>
<organism evidence="2 3">
    <name type="scientific">Chitinophaga horti</name>
    <dbReference type="NCBI Taxonomy" id="2920382"/>
    <lineage>
        <taxon>Bacteria</taxon>
        <taxon>Pseudomonadati</taxon>
        <taxon>Bacteroidota</taxon>
        <taxon>Chitinophagia</taxon>
        <taxon>Chitinophagales</taxon>
        <taxon>Chitinophagaceae</taxon>
        <taxon>Chitinophaga</taxon>
    </lineage>
</organism>
<feature type="transmembrane region" description="Helical" evidence="1">
    <location>
        <begin position="63"/>
        <end position="84"/>
    </location>
</feature>
<evidence type="ECO:0008006" key="4">
    <source>
        <dbReference type="Google" id="ProtNLM"/>
    </source>
</evidence>
<dbReference type="Proteomes" id="UP001162741">
    <property type="component" value="Chromosome"/>
</dbReference>
<feature type="transmembrane region" description="Helical" evidence="1">
    <location>
        <begin position="343"/>
        <end position="362"/>
    </location>
</feature>
<accession>A0ABY6J6C9</accession>